<dbReference type="Proteomes" id="UP000244338">
    <property type="component" value="Unassembled WGS sequence"/>
</dbReference>
<reference evidence="2" key="1">
    <citation type="journal article" date="2018" name="Sci. Rep.">
        <title>Lignite coal burning seam in the remote Altai Mountains harbors a hydrogen-driven thermophilic microbial community.</title>
        <authorList>
            <person name="Kadnikov V.V."/>
            <person name="Mardanov A.V."/>
            <person name="Ivasenko D.A."/>
            <person name="Antsiferov D.V."/>
            <person name="Beletsky A.V."/>
            <person name="Karnachuk O.V."/>
            <person name="Ravin N.V."/>
        </authorList>
    </citation>
    <scope>NUCLEOTIDE SEQUENCE [LARGE SCALE GENOMIC DNA]</scope>
</reference>
<sequence length="260" mass="30381">MALIRNYFFSETLQINTSMTIIFPQLQQVNLKMNQLIEKHGFPTLYLLHGLFDDDITWIRRTSIERYVDSLGLAVVMPQVGRSYYTDMVYGPKYWTFLSEEVPKITRTFFRLSDKREYNFVAGVSMGGYGALKWALSRPKQFMAVASLSGRIDIAKLSEDPLRVRDYKLIFDNQTVEDTENDLFWLLKNFNQNKSPKPKVYISCGIEDDLYGENLMFCDALQDAAFDCTFDEGLGGHEWSYWDQKIQDVLDWLVYHFLIP</sequence>
<dbReference type="PANTHER" id="PTHR48098:SF1">
    <property type="entry name" value="DIACYLGLYCEROL ACYLTRANSFERASE_MYCOLYLTRANSFERASE AG85A"/>
    <property type="match status" value="1"/>
</dbReference>
<evidence type="ECO:0000313" key="1">
    <source>
        <dbReference type="EMBL" id="PTQ57328.1"/>
    </source>
</evidence>
<dbReference type="Pfam" id="PF00756">
    <property type="entry name" value="Esterase"/>
    <property type="match status" value="1"/>
</dbReference>
<dbReference type="InterPro" id="IPR029058">
    <property type="entry name" value="AB_hydrolase_fold"/>
</dbReference>
<dbReference type="Gene3D" id="3.40.50.1820">
    <property type="entry name" value="alpha/beta hydrolase"/>
    <property type="match status" value="1"/>
</dbReference>
<dbReference type="GO" id="GO:0016747">
    <property type="term" value="F:acyltransferase activity, transferring groups other than amino-acyl groups"/>
    <property type="evidence" value="ECO:0007669"/>
    <property type="project" value="TreeGrafter"/>
</dbReference>
<evidence type="ECO:0000313" key="2">
    <source>
        <dbReference type="Proteomes" id="UP000244338"/>
    </source>
</evidence>
<dbReference type="AlphaFoldDB" id="A0A2R6Y3U2"/>
<dbReference type="InterPro" id="IPR000801">
    <property type="entry name" value="Esterase-like"/>
</dbReference>
<proteinExistence type="predicted"/>
<accession>A0A2R6Y3U2</accession>
<dbReference type="SUPFAM" id="SSF53474">
    <property type="entry name" value="alpha/beta-Hydrolases"/>
    <property type="match status" value="1"/>
</dbReference>
<gene>
    <name evidence="1" type="ORF">BSOLF_1644</name>
</gene>
<organism evidence="1 2">
    <name type="scientific">Candidatus Carbonibacillus altaicus</name>
    <dbReference type="NCBI Taxonomy" id="2163959"/>
    <lineage>
        <taxon>Bacteria</taxon>
        <taxon>Bacillati</taxon>
        <taxon>Bacillota</taxon>
        <taxon>Bacilli</taxon>
        <taxon>Bacillales</taxon>
        <taxon>Candidatus Carbonibacillus</taxon>
    </lineage>
</organism>
<comment type="caution">
    <text evidence="1">The sequence shown here is derived from an EMBL/GenBank/DDBJ whole genome shotgun (WGS) entry which is preliminary data.</text>
</comment>
<name>A0A2R6Y3U2_9BACL</name>
<dbReference type="InterPro" id="IPR050583">
    <property type="entry name" value="Mycobacterial_A85_antigen"/>
</dbReference>
<protein>
    <submittedName>
        <fullName evidence="1">Putative esterase</fullName>
    </submittedName>
</protein>
<dbReference type="EMBL" id="PEBX01000008">
    <property type="protein sequence ID" value="PTQ57328.1"/>
    <property type="molecule type" value="Genomic_DNA"/>
</dbReference>
<dbReference type="PANTHER" id="PTHR48098">
    <property type="entry name" value="ENTEROCHELIN ESTERASE-RELATED"/>
    <property type="match status" value="1"/>
</dbReference>